<keyword evidence="8" id="KW-0472">Membrane</keyword>
<accession>A0A1I7WQI6</accession>
<dbReference type="PANTHER" id="PTHR10812:SF17">
    <property type="entry name" value="TRANSCRIPTION FACTOR AP-2, ISOFORM D"/>
    <property type="match status" value="1"/>
</dbReference>
<evidence type="ECO:0000256" key="2">
    <source>
        <dbReference type="ARBA" id="ARBA00007770"/>
    </source>
</evidence>
<keyword evidence="5" id="KW-0804">Transcription</keyword>
<dbReference type="GO" id="GO:0042127">
    <property type="term" value="P:regulation of cell population proliferation"/>
    <property type="evidence" value="ECO:0007669"/>
    <property type="project" value="TreeGrafter"/>
</dbReference>
<dbReference type="Pfam" id="PF03299">
    <property type="entry name" value="TF_AP-2"/>
    <property type="match status" value="1"/>
</dbReference>
<reference evidence="11" key="1">
    <citation type="submission" date="2016-11" db="UniProtKB">
        <authorList>
            <consortium name="WormBaseParasite"/>
        </authorList>
    </citation>
    <scope>IDENTIFICATION</scope>
</reference>
<organism evidence="10 11">
    <name type="scientific">Heterorhabditis bacteriophora</name>
    <name type="common">Entomopathogenic nematode worm</name>
    <dbReference type="NCBI Taxonomy" id="37862"/>
    <lineage>
        <taxon>Eukaryota</taxon>
        <taxon>Metazoa</taxon>
        <taxon>Ecdysozoa</taxon>
        <taxon>Nematoda</taxon>
        <taxon>Chromadorea</taxon>
        <taxon>Rhabditida</taxon>
        <taxon>Rhabditina</taxon>
        <taxon>Rhabditomorpha</taxon>
        <taxon>Strongyloidea</taxon>
        <taxon>Heterorhabditidae</taxon>
        <taxon>Heterorhabditis</taxon>
    </lineage>
</organism>
<comment type="similarity">
    <text evidence="2">Belongs to the AP-2 family.</text>
</comment>
<dbReference type="WBParaSite" id="Hba_07416">
    <property type="protein sequence ID" value="Hba_07416"/>
    <property type="gene ID" value="Hba_07416"/>
</dbReference>
<feature type="transmembrane region" description="Helical" evidence="8">
    <location>
        <begin position="269"/>
        <end position="289"/>
    </location>
</feature>
<comment type="subcellular location">
    <subcellularLocation>
        <location evidence="1">Nucleus</location>
    </subcellularLocation>
</comment>
<feature type="domain" description="Transcription factor AP-2 C-terminal" evidence="9">
    <location>
        <begin position="196"/>
        <end position="280"/>
    </location>
</feature>
<feature type="compositionally biased region" description="Acidic residues" evidence="7">
    <location>
        <begin position="157"/>
        <end position="166"/>
    </location>
</feature>
<dbReference type="GO" id="GO:0000981">
    <property type="term" value="F:DNA-binding transcription factor activity, RNA polymerase II-specific"/>
    <property type="evidence" value="ECO:0007669"/>
    <property type="project" value="TreeGrafter"/>
</dbReference>
<feature type="region of interest" description="Disordered" evidence="7">
    <location>
        <begin position="157"/>
        <end position="187"/>
    </location>
</feature>
<evidence type="ECO:0000259" key="9">
    <source>
        <dbReference type="Pfam" id="PF03299"/>
    </source>
</evidence>
<dbReference type="PRINTS" id="PR01748">
    <property type="entry name" value="AP2TNSCPFCT"/>
</dbReference>
<evidence type="ECO:0000256" key="1">
    <source>
        <dbReference type="ARBA" id="ARBA00004123"/>
    </source>
</evidence>
<dbReference type="InterPro" id="IPR013854">
    <property type="entry name" value="TF_AP2_C"/>
</dbReference>
<protein>
    <submittedName>
        <fullName evidence="11">TF_AP-2 domain-containing protein</fullName>
    </submittedName>
</protein>
<feature type="compositionally biased region" description="Polar residues" evidence="7">
    <location>
        <begin position="121"/>
        <end position="136"/>
    </location>
</feature>
<evidence type="ECO:0000256" key="7">
    <source>
        <dbReference type="SAM" id="MobiDB-lite"/>
    </source>
</evidence>
<evidence type="ECO:0000256" key="8">
    <source>
        <dbReference type="SAM" id="Phobius"/>
    </source>
</evidence>
<dbReference type="Proteomes" id="UP000095283">
    <property type="component" value="Unplaced"/>
</dbReference>
<evidence type="ECO:0000256" key="6">
    <source>
        <dbReference type="ARBA" id="ARBA00023242"/>
    </source>
</evidence>
<evidence type="ECO:0000256" key="5">
    <source>
        <dbReference type="ARBA" id="ARBA00023163"/>
    </source>
</evidence>
<dbReference type="GO" id="GO:0000977">
    <property type="term" value="F:RNA polymerase II transcription regulatory region sequence-specific DNA binding"/>
    <property type="evidence" value="ECO:0007669"/>
    <property type="project" value="TreeGrafter"/>
</dbReference>
<dbReference type="PANTHER" id="PTHR10812">
    <property type="entry name" value="TRANSCRIPTION FACTOR AP-2"/>
    <property type="match status" value="1"/>
</dbReference>
<dbReference type="GO" id="GO:0005634">
    <property type="term" value="C:nucleus"/>
    <property type="evidence" value="ECO:0007669"/>
    <property type="project" value="UniProtKB-SubCell"/>
</dbReference>
<dbReference type="AlphaFoldDB" id="A0A1I7WQI6"/>
<evidence type="ECO:0000256" key="3">
    <source>
        <dbReference type="ARBA" id="ARBA00023015"/>
    </source>
</evidence>
<name>A0A1I7WQI6_HETBA</name>
<sequence length="292" mass="32236">MRRIQNVLDYCLRFVQYYDTNTGNYHRRAENAYGADGERLTRGRPCGGSAPLYLRALSHRASRLCAVLPRGILPVPYRRDRPMLLLGNQQDRSIIDRIGTALQQRAAQEGVVNPIQPHSPEPTSSPQSSKRSASTLACDTKCKKPLFSTELFKGESVEDDLSDSDTSDQLTNEETASNECVSPRLNPAGPSPDDVFCSVPGRLSLLSSTSKYKVTVGEIQRRLSQPENLNASILGGILRRAKSKNGGKELRETLEKLGLSLPAGRRKSATVTLLTSLVEGFFIFLFILLEKI</sequence>
<evidence type="ECO:0000313" key="10">
    <source>
        <dbReference type="Proteomes" id="UP000095283"/>
    </source>
</evidence>
<keyword evidence="4" id="KW-0238">DNA-binding</keyword>
<dbReference type="InterPro" id="IPR004979">
    <property type="entry name" value="TF_AP2"/>
</dbReference>
<keyword evidence="6" id="KW-0539">Nucleus</keyword>
<evidence type="ECO:0000313" key="11">
    <source>
        <dbReference type="WBParaSite" id="Hba_07416"/>
    </source>
</evidence>
<feature type="region of interest" description="Disordered" evidence="7">
    <location>
        <begin position="105"/>
        <end position="136"/>
    </location>
</feature>
<keyword evidence="10" id="KW-1185">Reference proteome</keyword>
<keyword evidence="3" id="KW-0805">Transcription regulation</keyword>
<keyword evidence="8" id="KW-1133">Transmembrane helix</keyword>
<keyword evidence="8" id="KW-0812">Transmembrane</keyword>
<evidence type="ECO:0000256" key="4">
    <source>
        <dbReference type="ARBA" id="ARBA00023125"/>
    </source>
</evidence>
<proteinExistence type="inferred from homology"/>